<dbReference type="AlphaFoldDB" id="A0A4Y2V6D4"/>
<evidence type="ECO:0000313" key="1">
    <source>
        <dbReference type="EMBL" id="GBO20849.1"/>
    </source>
</evidence>
<name>A0A4Y2V6D4_ARAVE</name>
<organism evidence="1 2">
    <name type="scientific">Araneus ventricosus</name>
    <name type="common">Orbweaver spider</name>
    <name type="synonym">Epeira ventricosa</name>
    <dbReference type="NCBI Taxonomy" id="182803"/>
    <lineage>
        <taxon>Eukaryota</taxon>
        <taxon>Metazoa</taxon>
        <taxon>Ecdysozoa</taxon>
        <taxon>Arthropoda</taxon>
        <taxon>Chelicerata</taxon>
        <taxon>Arachnida</taxon>
        <taxon>Araneae</taxon>
        <taxon>Araneomorphae</taxon>
        <taxon>Entelegynae</taxon>
        <taxon>Araneoidea</taxon>
        <taxon>Araneidae</taxon>
        <taxon>Araneus</taxon>
    </lineage>
</organism>
<evidence type="ECO:0000313" key="2">
    <source>
        <dbReference type="Proteomes" id="UP000499080"/>
    </source>
</evidence>
<dbReference type="EMBL" id="BGPR01044138">
    <property type="protein sequence ID" value="GBO20849.1"/>
    <property type="molecule type" value="Genomic_DNA"/>
</dbReference>
<sequence length="104" mass="11947">MCFNTGDRYFDQYNRLIAIIENGDDCVFRISNEHYEYHLQACKVIYKVISYVSKCISSESRVGRSGVMAEPPGCIFTNPTLIELRQEIGQYDWLASPRANDVVL</sequence>
<keyword evidence="2" id="KW-1185">Reference proteome</keyword>
<protein>
    <submittedName>
        <fullName evidence="1">Uncharacterized protein</fullName>
    </submittedName>
</protein>
<reference evidence="1 2" key="1">
    <citation type="journal article" date="2019" name="Sci. Rep.">
        <title>Orb-weaving spider Araneus ventricosus genome elucidates the spidroin gene catalogue.</title>
        <authorList>
            <person name="Kono N."/>
            <person name="Nakamura H."/>
            <person name="Ohtoshi R."/>
            <person name="Moran D.A.P."/>
            <person name="Shinohara A."/>
            <person name="Yoshida Y."/>
            <person name="Fujiwara M."/>
            <person name="Mori M."/>
            <person name="Tomita M."/>
            <person name="Arakawa K."/>
        </authorList>
    </citation>
    <scope>NUCLEOTIDE SEQUENCE [LARGE SCALE GENOMIC DNA]</scope>
</reference>
<comment type="caution">
    <text evidence="1">The sequence shown here is derived from an EMBL/GenBank/DDBJ whole genome shotgun (WGS) entry which is preliminary data.</text>
</comment>
<gene>
    <name evidence="1" type="ORF">AVEN_237088_1</name>
</gene>
<accession>A0A4Y2V6D4</accession>
<proteinExistence type="predicted"/>
<dbReference type="Proteomes" id="UP000499080">
    <property type="component" value="Unassembled WGS sequence"/>
</dbReference>